<organism evidence="1 2">
    <name type="scientific">Mucilaginibacter gossypii</name>
    <dbReference type="NCBI Taxonomy" id="551996"/>
    <lineage>
        <taxon>Bacteria</taxon>
        <taxon>Pseudomonadati</taxon>
        <taxon>Bacteroidota</taxon>
        <taxon>Sphingobacteriia</taxon>
        <taxon>Sphingobacteriales</taxon>
        <taxon>Sphingobacteriaceae</taxon>
        <taxon>Mucilaginibacter</taxon>
    </lineage>
</organism>
<protein>
    <recommendedName>
        <fullName evidence="3">Lipocalin-like domain-containing protein</fullName>
    </recommendedName>
</protein>
<reference evidence="2" key="1">
    <citation type="submission" date="2016-10" db="EMBL/GenBank/DDBJ databases">
        <authorList>
            <person name="Varghese N."/>
            <person name="Submissions S."/>
        </authorList>
    </citation>
    <scope>NUCLEOTIDE SEQUENCE [LARGE SCALE GENOMIC DNA]</scope>
    <source>
        <strain evidence="2">Gh-67</strain>
    </source>
</reference>
<gene>
    <name evidence="1" type="ORF">SAMN05192573_109152</name>
</gene>
<keyword evidence="2" id="KW-1185">Reference proteome</keyword>
<sequence length="144" mass="16475">MPGINVKYYKPYAMKKLFLFGILAVLSGCKKDNTPNNDQLIGRWEYRGTSCYCEPPKDLNSIKAGNGNIIVFTASTYKRFKKDTLINSGTYRTRKYDNAHEQIMYDKDTSSKSITFFRIEGKILTFYGTVPLAADGPESHYERL</sequence>
<dbReference type="Proteomes" id="UP000199705">
    <property type="component" value="Unassembled WGS sequence"/>
</dbReference>
<dbReference type="AlphaFoldDB" id="A0A1G8C853"/>
<proteinExistence type="predicted"/>
<evidence type="ECO:0000313" key="2">
    <source>
        <dbReference type="Proteomes" id="UP000199705"/>
    </source>
</evidence>
<evidence type="ECO:0008006" key="3">
    <source>
        <dbReference type="Google" id="ProtNLM"/>
    </source>
</evidence>
<name>A0A1G8C853_9SPHI</name>
<dbReference type="EMBL" id="FNCG01000009">
    <property type="protein sequence ID" value="SDH41050.1"/>
    <property type="molecule type" value="Genomic_DNA"/>
</dbReference>
<evidence type="ECO:0000313" key="1">
    <source>
        <dbReference type="EMBL" id="SDH41050.1"/>
    </source>
</evidence>
<dbReference type="PROSITE" id="PS51257">
    <property type="entry name" value="PROKAR_LIPOPROTEIN"/>
    <property type="match status" value="1"/>
</dbReference>
<accession>A0A1G8C853</accession>